<evidence type="ECO:0000313" key="7">
    <source>
        <dbReference type="Proteomes" id="UP000298860"/>
    </source>
</evidence>
<gene>
    <name evidence="6" type="ORF">GTS_48770</name>
</gene>
<reference evidence="7" key="1">
    <citation type="submission" date="2019-04" db="EMBL/GenBank/DDBJ databases">
        <title>Draft genome sequence of Pseudonocardiaceae bacterium SL3-2-4.</title>
        <authorList>
            <person name="Ningsih F."/>
            <person name="Yokota A."/>
            <person name="Sakai Y."/>
            <person name="Nanatani K."/>
            <person name="Yabe S."/>
            <person name="Oetari A."/>
            <person name="Sjamsuridzal W."/>
        </authorList>
    </citation>
    <scope>NUCLEOTIDE SEQUENCE [LARGE SCALE GENOMIC DNA]</scope>
    <source>
        <strain evidence="7">SL3-2-4</strain>
    </source>
</reference>
<dbReference type="PANTHER" id="PTHR33164:SF57">
    <property type="entry name" value="MARR-FAMILY TRANSCRIPTIONAL REGULATOR"/>
    <property type="match status" value="1"/>
</dbReference>
<proteinExistence type="predicted"/>
<evidence type="ECO:0000313" key="6">
    <source>
        <dbReference type="EMBL" id="GDY33244.1"/>
    </source>
</evidence>
<dbReference type="Pfam" id="PF12802">
    <property type="entry name" value="MarR_2"/>
    <property type="match status" value="1"/>
</dbReference>
<dbReference type="InterPro" id="IPR023187">
    <property type="entry name" value="Tscrpt_reg_MarR-type_CS"/>
</dbReference>
<dbReference type="SMART" id="SM00347">
    <property type="entry name" value="HTH_MARR"/>
    <property type="match status" value="1"/>
</dbReference>
<accession>A0A4D4JCB3</accession>
<keyword evidence="3" id="KW-0804">Transcription</keyword>
<dbReference type="GO" id="GO:0006950">
    <property type="term" value="P:response to stress"/>
    <property type="evidence" value="ECO:0007669"/>
    <property type="project" value="TreeGrafter"/>
</dbReference>
<dbReference type="SUPFAM" id="SSF46785">
    <property type="entry name" value="Winged helix' DNA-binding domain"/>
    <property type="match status" value="1"/>
</dbReference>
<dbReference type="GO" id="GO:0003700">
    <property type="term" value="F:DNA-binding transcription factor activity"/>
    <property type="evidence" value="ECO:0007669"/>
    <property type="project" value="InterPro"/>
</dbReference>
<evidence type="ECO:0000256" key="2">
    <source>
        <dbReference type="ARBA" id="ARBA00023125"/>
    </source>
</evidence>
<dbReference type="PANTHER" id="PTHR33164">
    <property type="entry name" value="TRANSCRIPTIONAL REGULATOR, MARR FAMILY"/>
    <property type="match status" value="1"/>
</dbReference>
<protein>
    <submittedName>
        <fullName evidence="6">Transcriptional regulator</fullName>
    </submittedName>
</protein>
<dbReference type="PRINTS" id="PR00598">
    <property type="entry name" value="HTHMARR"/>
</dbReference>
<comment type="caution">
    <text evidence="6">The sequence shown here is derived from an EMBL/GenBank/DDBJ whole genome shotgun (WGS) entry which is preliminary data.</text>
</comment>
<feature type="region of interest" description="Disordered" evidence="4">
    <location>
        <begin position="1"/>
        <end position="22"/>
    </location>
</feature>
<feature type="domain" description="HTH marR-type" evidence="5">
    <location>
        <begin position="25"/>
        <end position="159"/>
    </location>
</feature>
<evidence type="ECO:0000259" key="5">
    <source>
        <dbReference type="PROSITE" id="PS50995"/>
    </source>
</evidence>
<keyword evidence="2" id="KW-0238">DNA-binding</keyword>
<keyword evidence="7" id="KW-1185">Reference proteome</keyword>
<name>A0A4D4JCB3_9PSEU</name>
<organism evidence="6 7">
    <name type="scientific">Gandjariella thermophila</name>
    <dbReference type="NCBI Taxonomy" id="1931992"/>
    <lineage>
        <taxon>Bacteria</taxon>
        <taxon>Bacillati</taxon>
        <taxon>Actinomycetota</taxon>
        <taxon>Actinomycetes</taxon>
        <taxon>Pseudonocardiales</taxon>
        <taxon>Pseudonocardiaceae</taxon>
        <taxon>Gandjariella</taxon>
    </lineage>
</organism>
<dbReference type="GO" id="GO:0003677">
    <property type="term" value="F:DNA binding"/>
    <property type="evidence" value="ECO:0007669"/>
    <property type="project" value="UniProtKB-KW"/>
</dbReference>
<dbReference type="InterPro" id="IPR036388">
    <property type="entry name" value="WH-like_DNA-bd_sf"/>
</dbReference>
<evidence type="ECO:0000256" key="3">
    <source>
        <dbReference type="ARBA" id="ARBA00023163"/>
    </source>
</evidence>
<dbReference type="InterPro" id="IPR036390">
    <property type="entry name" value="WH_DNA-bd_sf"/>
</dbReference>
<dbReference type="PROSITE" id="PS50995">
    <property type="entry name" value="HTH_MARR_2"/>
    <property type="match status" value="1"/>
</dbReference>
<dbReference type="CDD" id="cd00090">
    <property type="entry name" value="HTH_ARSR"/>
    <property type="match status" value="1"/>
</dbReference>
<dbReference type="RefSeq" id="WP_225978707.1">
    <property type="nucleotide sequence ID" value="NZ_BJFL01000037.1"/>
</dbReference>
<evidence type="ECO:0000256" key="4">
    <source>
        <dbReference type="SAM" id="MobiDB-lite"/>
    </source>
</evidence>
<keyword evidence="1" id="KW-0805">Transcription regulation</keyword>
<dbReference type="AlphaFoldDB" id="A0A4D4JCB3"/>
<dbReference type="PROSITE" id="PS01117">
    <property type="entry name" value="HTH_MARR_1"/>
    <property type="match status" value="1"/>
</dbReference>
<sequence>MVDVVGREAPVQRTSTQREDRRAAAQAVERELSVLFGRARSLSLLFAAEVHPGLDAASYALLLHLVDTGPVRAAELVERTGLDKSTVSRQIARLIELDLVERVADPSDGRARIVQLTATGRDRLDQVREHRRRRLRERLESWSADDMRTLSGLLARLNEAL</sequence>
<dbReference type="InterPro" id="IPR000835">
    <property type="entry name" value="HTH_MarR-typ"/>
</dbReference>
<dbReference type="Proteomes" id="UP000298860">
    <property type="component" value="Unassembled WGS sequence"/>
</dbReference>
<evidence type="ECO:0000256" key="1">
    <source>
        <dbReference type="ARBA" id="ARBA00023015"/>
    </source>
</evidence>
<dbReference type="Gene3D" id="1.10.10.10">
    <property type="entry name" value="Winged helix-like DNA-binding domain superfamily/Winged helix DNA-binding domain"/>
    <property type="match status" value="1"/>
</dbReference>
<dbReference type="InterPro" id="IPR039422">
    <property type="entry name" value="MarR/SlyA-like"/>
</dbReference>
<dbReference type="InterPro" id="IPR011991">
    <property type="entry name" value="ArsR-like_HTH"/>
</dbReference>
<dbReference type="EMBL" id="BJFL01000037">
    <property type="protein sequence ID" value="GDY33244.1"/>
    <property type="molecule type" value="Genomic_DNA"/>
</dbReference>